<comment type="caution">
    <text evidence="2">The sequence shown here is derived from an EMBL/GenBank/DDBJ whole genome shotgun (WGS) entry which is preliminary data.</text>
</comment>
<feature type="chain" id="PRO_5045606965" evidence="1">
    <location>
        <begin position="26"/>
        <end position="483"/>
    </location>
</feature>
<accession>A0ABU1Y1R7</accession>
<gene>
    <name evidence="2" type="ORF">J2W48_000088</name>
</gene>
<evidence type="ECO:0000313" key="2">
    <source>
        <dbReference type="EMBL" id="MDR7208167.1"/>
    </source>
</evidence>
<keyword evidence="3" id="KW-1185">Reference proteome</keyword>
<organism evidence="2 3">
    <name type="scientific">Flavobacterium piscis</name>
    <dbReference type="NCBI Taxonomy" id="1114874"/>
    <lineage>
        <taxon>Bacteria</taxon>
        <taxon>Pseudomonadati</taxon>
        <taxon>Bacteroidota</taxon>
        <taxon>Flavobacteriia</taxon>
        <taxon>Flavobacteriales</taxon>
        <taxon>Flavobacteriaceae</taxon>
        <taxon>Flavobacterium</taxon>
    </lineage>
</organism>
<dbReference type="EMBL" id="JAVDWQ010000001">
    <property type="protein sequence ID" value="MDR7208167.1"/>
    <property type="molecule type" value="Genomic_DNA"/>
</dbReference>
<proteinExistence type="predicted"/>
<reference evidence="2 3" key="1">
    <citation type="submission" date="2023-07" db="EMBL/GenBank/DDBJ databases">
        <title>Sorghum-associated microbial communities from plants grown in Nebraska, USA.</title>
        <authorList>
            <person name="Schachtman D."/>
        </authorList>
    </citation>
    <scope>NUCLEOTIDE SEQUENCE [LARGE SCALE GENOMIC DNA]</scope>
    <source>
        <strain evidence="2 3">4129</strain>
    </source>
</reference>
<keyword evidence="1" id="KW-0732">Signal</keyword>
<evidence type="ECO:0000256" key="1">
    <source>
        <dbReference type="SAM" id="SignalP"/>
    </source>
</evidence>
<evidence type="ECO:0000313" key="3">
    <source>
        <dbReference type="Proteomes" id="UP001269081"/>
    </source>
</evidence>
<protein>
    <submittedName>
        <fullName evidence="2">Uncharacterized protein</fullName>
    </submittedName>
</protein>
<dbReference type="RefSeq" id="WP_310276403.1">
    <property type="nucleotide sequence ID" value="NZ_JAVDWQ010000001.1"/>
</dbReference>
<feature type="signal peptide" evidence="1">
    <location>
        <begin position="1"/>
        <end position="25"/>
    </location>
</feature>
<dbReference type="PROSITE" id="PS51257">
    <property type="entry name" value="PROKAR_LIPOPROTEIN"/>
    <property type="match status" value="1"/>
</dbReference>
<dbReference type="Proteomes" id="UP001269081">
    <property type="component" value="Unassembled WGS sequence"/>
</dbReference>
<sequence>MKLTKNSCALKVGFALTLLFFFSCTKEELEIKPTDTITQQLKNDLKLDQFANKNIAGNLTVNWQDVNKIEKEGCEIYEIEVAEKNAVKITSKLFQESLKYELIAIKKDNVIYSYFIEAFSNVKNDLFTGTIQDLDNYSGTLNIFDLNGKQLGQLLVNDGVVKNPSNTIDLEHLEIAINLFSKSSKKGLTGKLPECNDIYNVKILNEIYEDRYEVWTYASGEVILTKFIGTVYIRTDVTYEQMAVSYPCNSEYTNDNIHVPYKTSVRNYIIVDPCTDAATTSISKSSSYISAVSAIKTASSDGKEHSITLGKDAYGKITPAPMNNGGTSNVLVNTSWPGAFATIHNHPTVNPLSAGDIYSSVKLNSLHANFTTQFIALPDGSTYAIVVTNLAAAKAFVAAYPADVLPGYSPEFPDFIFDQLQVLVTPMGSSVEARTTAMAFVLDKYNAGIMLLKQDVRGDFKPLKTEETVQNGVKTYTPKPCSN</sequence>
<name>A0ABU1Y1R7_9FLAO</name>